<dbReference type="KEGG" id="vg:14295960"/>
<sequence length="97" mass="10781">MSNVTRIKFLALVPKRVWAGHLSYWGGPSDTVTREVEFRTGLGPCGKYVDLLVVDRADNGNLVIRQYHADESVTTFIYKDADILGRIAIEEASPNAD</sequence>
<keyword evidence="2" id="KW-1185">Reference proteome</keyword>
<dbReference type="EMBL" id="HE956710">
    <property type="protein sequence ID" value="CCI88840.1"/>
    <property type="molecule type" value="Genomic_DNA"/>
</dbReference>
<dbReference type="RefSeq" id="YP_007236307.1">
    <property type="nucleotide sequence ID" value="NC_019911.2"/>
</dbReference>
<proteinExistence type="predicted"/>
<name>I7KRH4_9CAUD</name>
<organism evidence="1 2">
    <name type="scientific">Yersinia phage phi80-18</name>
    <dbReference type="NCBI Taxonomy" id="1206559"/>
    <lineage>
        <taxon>Viruses</taxon>
        <taxon>Duplodnaviria</taxon>
        <taxon>Heunggongvirae</taxon>
        <taxon>Uroviricota</taxon>
        <taxon>Caudoviricetes</taxon>
        <taxon>Autographivirales</taxon>
        <taxon>Autonotataviridae</taxon>
        <taxon>Melnykvirinae</taxon>
        <taxon>Pokrovskaiavirus</taxon>
        <taxon>Pokrovskaiavirus pv8018</taxon>
    </lineage>
</organism>
<evidence type="ECO:0000313" key="1">
    <source>
        <dbReference type="EMBL" id="CCI88840.1"/>
    </source>
</evidence>
<protein>
    <submittedName>
        <fullName evidence="1">Uncharacterized protein</fullName>
    </submittedName>
</protein>
<gene>
    <name evidence="1" type="primary">g04</name>
    <name evidence="1" type="ORF">BN109_004</name>
</gene>
<dbReference type="GeneID" id="14295960"/>
<evidence type="ECO:0000313" key="2">
    <source>
        <dbReference type="Proteomes" id="UP000002905"/>
    </source>
</evidence>
<dbReference type="OrthoDB" id="21913at10239"/>
<reference evidence="1 2" key="1">
    <citation type="submission" date="2012-06" db="EMBL/GenBank/DDBJ databases">
        <title>Genomic characterization of five bacteriophages specific for Yersinia species.</title>
        <authorList>
            <person name="Skurnik M."/>
            <person name="Nawaz A."/>
            <person name="Happonen L."/>
            <person name="Butcher S."/>
            <person name="Mattinen L."/>
        </authorList>
    </citation>
    <scope>NUCLEOTIDE SEQUENCE [LARGE SCALE GENOMIC DNA]</scope>
</reference>
<accession>I7KRH4</accession>
<dbReference type="InterPro" id="IPR058006">
    <property type="entry name" value="1.05"/>
</dbReference>
<dbReference type="Pfam" id="PF25755">
    <property type="entry name" value="Phage_T3_1_05"/>
    <property type="match status" value="1"/>
</dbReference>
<dbReference type="Proteomes" id="UP000002905">
    <property type="component" value="Segment"/>
</dbReference>